<evidence type="ECO:0000313" key="1">
    <source>
        <dbReference type="EMBL" id="MQM22762.1"/>
    </source>
</evidence>
<organism evidence="1 2">
    <name type="scientific">Colocasia esculenta</name>
    <name type="common">Wild taro</name>
    <name type="synonym">Arum esculentum</name>
    <dbReference type="NCBI Taxonomy" id="4460"/>
    <lineage>
        <taxon>Eukaryota</taxon>
        <taxon>Viridiplantae</taxon>
        <taxon>Streptophyta</taxon>
        <taxon>Embryophyta</taxon>
        <taxon>Tracheophyta</taxon>
        <taxon>Spermatophyta</taxon>
        <taxon>Magnoliopsida</taxon>
        <taxon>Liliopsida</taxon>
        <taxon>Araceae</taxon>
        <taxon>Aroideae</taxon>
        <taxon>Colocasieae</taxon>
        <taxon>Colocasia</taxon>
    </lineage>
</organism>
<evidence type="ECO:0000313" key="2">
    <source>
        <dbReference type="Proteomes" id="UP000652761"/>
    </source>
</evidence>
<dbReference type="EMBL" id="NMUH01013867">
    <property type="protein sequence ID" value="MQM22762.1"/>
    <property type="molecule type" value="Genomic_DNA"/>
</dbReference>
<dbReference type="AlphaFoldDB" id="A0A843XUI0"/>
<comment type="caution">
    <text evidence="1">The sequence shown here is derived from an EMBL/GenBank/DDBJ whole genome shotgun (WGS) entry which is preliminary data.</text>
</comment>
<protein>
    <submittedName>
        <fullName evidence="1">Uncharacterized protein</fullName>
    </submittedName>
</protein>
<name>A0A843XUI0_COLES</name>
<dbReference type="Proteomes" id="UP000652761">
    <property type="component" value="Unassembled WGS sequence"/>
</dbReference>
<accession>A0A843XUI0</accession>
<sequence>VATALVVTFRLPLFGGPRLHGCCVSRTGQSADVGLGKATAHEVAMEWLSRAIQHFGVVFDVFSPRGRRAEWGKHRAFVLFAESSVVVRRLFRNTSAVKYSRFYVSQARVFVVLGVCPGTCVVPSRSMSSVLDTLTPMFELYIRLRERRQRAVTCVCGCAVTCSALVVEGVVLVGLHSSLACACGATVGPFVHDCETERFCHGGVPCAATVMFVVSMVVPCGGVEVELCSMEVVLSDLPLAIMYPGKGSFLLYCDFGPRQWVACETWSLGSGLSVRLEIKVACWLVSTLLWLVLVERQLDLSSVTARLRVVALPVEVCPGVGTVVVVVSERRLTGCGLLREVFSLLAYVLRFCHGGVPCAGTVVFVVSVVVPRGGVEVELCSVEVVFFWLAVLLPLRLRFQYWYLVIVVRLPCMGSLPVRLVAEAKGCL</sequence>
<keyword evidence="2" id="KW-1185">Reference proteome</keyword>
<feature type="non-terminal residue" evidence="1">
    <location>
        <position position="1"/>
    </location>
</feature>
<gene>
    <name evidence="1" type="ORF">Taro_055820</name>
</gene>
<reference evidence="1" key="1">
    <citation type="submission" date="2017-07" db="EMBL/GenBank/DDBJ databases">
        <title>Taro Niue Genome Assembly and Annotation.</title>
        <authorList>
            <person name="Atibalentja N."/>
            <person name="Keating K."/>
            <person name="Fields C.J."/>
        </authorList>
    </citation>
    <scope>NUCLEOTIDE SEQUENCE</scope>
    <source>
        <strain evidence="1">Niue_2</strain>
        <tissue evidence="1">Leaf</tissue>
    </source>
</reference>
<proteinExistence type="predicted"/>